<proteinExistence type="predicted"/>
<accession>A0A3S0C9Z7</accession>
<dbReference type="GO" id="GO:0016020">
    <property type="term" value="C:membrane"/>
    <property type="evidence" value="ECO:0007669"/>
    <property type="project" value="InterPro"/>
</dbReference>
<keyword evidence="3" id="KW-0418">Kinase</keyword>
<dbReference type="OrthoDB" id="9809908at2"/>
<protein>
    <submittedName>
        <fullName evidence="3">Histidine kinase</fullName>
    </submittedName>
</protein>
<dbReference type="Pfam" id="PF06580">
    <property type="entry name" value="His_kinase"/>
    <property type="match status" value="1"/>
</dbReference>
<evidence type="ECO:0000313" key="4">
    <source>
        <dbReference type="Proteomes" id="UP000267585"/>
    </source>
</evidence>
<dbReference type="GO" id="GO:0000155">
    <property type="term" value="F:phosphorelay sensor kinase activity"/>
    <property type="evidence" value="ECO:0007669"/>
    <property type="project" value="InterPro"/>
</dbReference>
<comment type="caution">
    <text evidence="3">The sequence shown here is derived from an EMBL/GenBank/DDBJ whole genome shotgun (WGS) entry which is preliminary data.</text>
</comment>
<gene>
    <name evidence="3" type="ORF">EHW67_02650</name>
</gene>
<evidence type="ECO:0000256" key="1">
    <source>
        <dbReference type="SAM" id="Phobius"/>
    </source>
</evidence>
<evidence type="ECO:0000259" key="2">
    <source>
        <dbReference type="Pfam" id="PF06580"/>
    </source>
</evidence>
<dbReference type="InterPro" id="IPR036890">
    <property type="entry name" value="HATPase_C_sf"/>
</dbReference>
<keyword evidence="1" id="KW-0472">Membrane</keyword>
<dbReference type="SUPFAM" id="SSF55874">
    <property type="entry name" value="ATPase domain of HSP90 chaperone/DNA topoisomerase II/histidine kinase"/>
    <property type="match status" value="1"/>
</dbReference>
<dbReference type="RefSeq" id="WP_126160784.1">
    <property type="nucleotide sequence ID" value="NZ_RQPJ01000001.1"/>
</dbReference>
<feature type="transmembrane region" description="Helical" evidence="1">
    <location>
        <begin position="53"/>
        <end position="76"/>
    </location>
</feature>
<dbReference type="Proteomes" id="UP000267585">
    <property type="component" value="Unassembled WGS sequence"/>
</dbReference>
<feature type="domain" description="Signal transduction histidine kinase internal region" evidence="2">
    <location>
        <begin position="167"/>
        <end position="244"/>
    </location>
</feature>
<dbReference type="InterPro" id="IPR010559">
    <property type="entry name" value="Sig_transdc_His_kin_internal"/>
</dbReference>
<dbReference type="AlphaFoldDB" id="A0A3S0C9Z7"/>
<feature type="transmembrane region" description="Helical" evidence="1">
    <location>
        <begin position="5"/>
        <end position="22"/>
    </location>
</feature>
<keyword evidence="4" id="KW-1185">Reference proteome</keyword>
<keyword evidence="1" id="KW-1133">Transmembrane helix</keyword>
<keyword evidence="3" id="KW-0808">Transferase</keyword>
<feature type="transmembrane region" description="Helical" evidence="1">
    <location>
        <begin position="126"/>
        <end position="146"/>
    </location>
</feature>
<dbReference type="PANTHER" id="PTHR34220">
    <property type="entry name" value="SENSOR HISTIDINE KINASE YPDA"/>
    <property type="match status" value="1"/>
</dbReference>
<feature type="transmembrane region" description="Helical" evidence="1">
    <location>
        <begin position="88"/>
        <end position="106"/>
    </location>
</feature>
<keyword evidence="1" id="KW-0812">Transmembrane</keyword>
<dbReference type="EMBL" id="RQPJ01000001">
    <property type="protein sequence ID" value="RTE55482.1"/>
    <property type="molecule type" value="Genomic_DNA"/>
</dbReference>
<evidence type="ECO:0000313" key="3">
    <source>
        <dbReference type="EMBL" id="RTE55482.1"/>
    </source>
</evidence>
<dbReference type="InterPro" id="IPR050640">
    <property type="entry name" value="Bact_2-comp_sensor_kinase"/>
</dbReference>
<dbReference type="Gene3D" id="3.30.565.10">
    <property type="entry name" value="Histidine kinase-like ATPase, C-terminal domain"/>
    <property type="match status" value="1"/>
</dbReference>
<name>A0A3S0C9Z7_9FLAO</name>
<organism evidence="3 4">
    <name type="scientific">Arenibacter aquaticus</name>
    <dbReference type="NCBI Taxonomy" id="2489054"/>
    <lineage>
        <taxon>Bacteria</taxon>
        <taxon>Pseudomonadati</taxon>
        <taxon>Bacteroidota</taxon>
        <taxon>Flavobacteriia</taxon>
        <taxon>Flavobacteriales</taxon>
        <taxon>Flavobacteriaceae</taxon>
        <taxon>Arenibacter</taxon>
    </lineage>
</organism>
<reference evidence="3 4" key="1">
    <citation type="submission" date="2018-11" db="EMBL/GenBank/DDBJ databases">
        <title>Arenibacter aquaticus sp.nov., a marine bacterium isolated from surface seawater in the South China Sea.</title>
        <authorList>
            <person name="Guo J."/>
            <person name="Sun J."/>
        </authorList>
    </citation>
    <scope>NUCLEOTIDE SEQUENCE [LARGE SCALE GENOMIC DNA]</scope>
    <source>
        <strain evidence="3 4">GUO666</strain>
    </source>
</reference>
<dbReference type="PANTHER" id="PTHR34220:SF7">
    <property type="entry name" value="SENSOR HISTIDINE KINASE YPDA"/>
    <property type="match status" value="1"/>
</dbReference>
<sequence length="357" mass="41387">MLRKVFIVILHILFWTLSYYVVTRIFGVSTVEIIEEEINGLEEKILITFDHRFTLATAITVTLCALVFYTNTMLFLKSYFRDKNTRSYLLKIGVTFFLSIGLSIVLNKYISYSEDIRKEVFLFPSFGLHMALFVFYTVISFAYAFTLEWFKNEKLRNEISQEKLKTELNFLKAQINPHFLFNTLNNLFSISQKHKIDEITTGISELSNLMRYMIYESNSSFVSLKKEVDYIESFIEIQKLRYDENDFVINFDKKGSLSQVKIAPMILLPFVENAFKHGFNINESSIINMMVDVTNGNIRFKVVNKTFANNGVSDSASGIGLANVKRRLDLIYPHSHTLEILETADRFAVELNIDTHG</sequence>